<evidence type="ECO:0000256" key="3">
    <source>
        <dbReference type="ARBA" id="ARBA00022589"/>
    </source>
</evidence>
<dbReference type="GO" id="GO:0035835">
    <property type="term" value="P:indole alkaloid biosynthetic process"/>
    <property type="evidence" value="ECO:0007669"/>
    <property type="project" value="UniProtKB-UniPathway"/>
</dbReference>
<dbReference type="NCBIfam" id="TIGR03649">
    <property type="entry name" value="ergot_EASG"/>
    <property type="match status" value="1"/>
</dbReference>
<evidence type="ECO:0000259" key="5">
    <source>
        <dbReference type="Pfam" id="PF05368"/>
    </source>
</evidence>
<dbReference type="InterPro" id="IPR019901">
    <property type="entry name" value="Ergot_alkaloid_biosynthesis"/>
</dbReference>
<keyword evidence="7" id="KW-1185">Reference proteome</keyword>
<comment type="similarity">
    <text evidence="2">Belongs to the fgaFS/easG family.</text>
</comment>
<dbReference type="VEuPathDB" id="FungiDB:EMCG_03321"/>
<name>A0A2B7ZF98_9EURO</name>
<dbReference type="UniPathway" id="UPA00327"/>
<dbReference type="PANTHER" id="PTHR43162">
    <property type="match status" value="1"/>
</dbReference>
<dbReference type="Gene3D" id="3.90.25.10">
    <property type="entry name" value="UDP-galactose 4-epimerase, domain 1"/>
    <property type="match status" value="1"/>
</dbReference>
<evidence type="ECO:0000256" key="1">
    <source>
        <dbReference type="ARBA" id="ARBA00005107"/>
    </source>
</evidence>
<dbReference type="STRING" id="73230.A0A2B7ZF98"/>
<dbReference type="InterPro" id="IPR051604">
    <property type="entry name" value="Ergot_Alk_Oxidoreductase"/>
</dbReference>
<dbReference type="InterPro" id="IPR008030">
    <property type="entry name" value="NmrA-like"/>
</dbReference>
<organism evidence="6 7">
    <name type="scientific">[Emmonsia] crescens</name>
    <dbReference type="NCBI Taxonomy" id="73230"/>
    <lineage>
        <taxon>Eukaryota</taxon>
        <taxon>Fungi</taxon>
        <taxon>Dikarya</taxon>
        <taxon>Ascomycota</taxon>
        <taxon>Pezizomycotina</taxon>
        <taxon>Eurotiomycetes</taxon>
        <taxon>Eurotiomycetidae</taxon>
        <taxon>Onygenales</taxon>
        <taxon>Ajellomycetaceae</taxon>
        <taxon>Emergomyces</taxon>
    </lineage>
</organism>
<reference evidence="6 7" key="1">
    <citation type="submission" date="2017-10" db="EMBL/GenBank/DDBJ databases">
        <title>Comparative genomics in systemic dimorphic fungi from Ajellomycetaceae.</title>
        <authorList>
            <person name="Munoz J.F."/>
            <person name="Mcewen J.G."/>
            <person name="Clay O.K."/>
            <person name="Cuomo C.A."/>
        </authorList>
    </citation>
    <scope>NUCLEOTIDE SEQUENCE [LARGE SCALE GENOMIC DNA]</scope>
    <source>
        <strain evidence="6 7">UAMH4076</strain>
    </source>
</reference>
<keyword evidence="4" id="KW-0560">Oxidoreductase</keyword>
<dbReference type="EMBL" id="PDND01000126">
    <property type="protein sequence ID" value="PGH31477.1"/>
    <property type="molecule type" value="Genomic_DNA"/>
</dbReference>
<evidence type="ECO:0000256" key="4">
    <source>
        <dbReference type="ARBA" id="ARBA00023002"/>
    </source>
</evidence>
<dbReference type="Pfam" id="PF05368">
    <property type="entry name" value="NmrA"/>
    <property type="match status" value="1"/>
</dbReference>
<evidence type="ECO:0000313" key="6">
    <source>
        <dbReference type="EMBL" id="PGH31477.1"/>
    </source>
</evidence>
<comment type="pathway">
    <text evidence="1">Alkaloid biosynthesis; ergot alkaloid biosynthesis.</text>
</comment>
<dbReference type="SUPFAM" id="SSF51735">
    <property type="entry name" value="NAD(P)-binding Rossmann-fold domains"/>
    <property type="match status" value="1"/>
</dbReference>
<dbReference type="Gene3D" id="3.40.50.720">
    <property type="entry name" value="NAD(P)-binding Rossmann-like Domain"/>
    <property type="match status" value="1"/>
</dbReference>
<keyword evidence="3" id="KW-0017">Alkaloid metabolism</keyword>
<dbReference type="AlphaFoldDB" id="A0A2B7ZF98"/>
<dbReference type="InterPro" id="IPR036291">
    <property type="entry name" value="NAD(P)-bd_dom_sf"/>
</dbReference>
<evidence type="ECO:0000313" key="7">
    <source>
        <dbReference type="Proteomes" id="UP000226031"/>
    </source>
</evidence>
<evidence type="ECO:0000256" key="2">
    <source>
        <dbReference type="ARBA" id="ARBA00005372"/>
    </source>
</evidence>
<gene>
    <name evidence="6" type="ORF">GX50_05719</name>
</gene>
<dbReference type="PANTHER" id="PTHR43162:SF1">
    <property type="entry name" value="PRESTALK A DIFFERENTIATION PROTEIN A"/>
    <property type="match status" value="1"/>
</dbReference>
<dbReference type="GO" id="GO:0016491">
    <property type="term" value="F:oxidoreductase activity"/>
    <property type="evidence" value="ECO:0007669"/>
    <property type="project" value="UniProtKB-KW"/>
</dbReference>
<comment type="caution">
    <text evidence="6">The sequence shown here is derived from an EMBL/GenBank/DDBJ whole genome shotgun (WGS) entry which is preliminary data.</text>
</comment>
<sequence>MAILILGGRGKTARRLASILSASTPEIPFLVASRAIAPSSPYKQAQFDWLDESTWAQPFTTMASASLASSRNINTAVETISSPIAGVYIVAPPIVDMVPPMKKFIDFARGRGVKRFVLLSASPFERGGPSLGQVHDYLAELGEKGGKEEGGKGIEWAVLRPTWFMENMSEAHHFLTIKGESKIYSATEEGRVPFVSAEDIARVAFRALTDARPHNTEHLILGPELLSYDDIAEILSSVLGSKVTHVKLSEAEFATRLESNGVSGDYAQMLAGLDTSIKNGAEDRMNDVVERVTGKAPRRFRDFAEGWELFA</sequence>
<accession>A0A2B7ZF98</accession>
<protein>
    <recommendedName>
        <fullName evidence="5">NmrA-like domain-containing protein</fullName>
    </recommendedName>
</protein>
<dbReference type="Proteomes" id="UP000226031">
    <property type="component" value="Unassembled WGS sequence"/>
</dbReference>
<proteinExistence type="inferred from homology"/>
<feature type="domain" description="NmrA-like" evidence="5">
    <location>
        <begin position="86"/>
        <end position="262"/>
    </location>
</feature>